<organism evidence="1 2">
    <name type="scientific">Adiantum capillus-veneris</name>
    <name type="common">Maidenhair fern</name>
    <dbReference type="NCBI Taxonomy" id="13818"/>
    <lineage>
        <taxon>Eukaryota</taxon>
        <taxon>Viridiplantae</taxon>
        <taxon>Streptophyta</taxon>
        <taxon>Embryophyta</taxon>
        <taxon>Tracheophyta</taxon>
        <taxon>Polypodiopsida</taxon>
        <taxon>Polypodiidae</taxon>
        <taxon>Polypodiales</taxon>
        <taxon>Pteridineae</taxon>
        <taxon>Pteridaceae</taxon>
        <taxon>Vittarioideae</taxon>
        <taxon>Adiantum</taxon>
    </lineage>
</organism>
<dbReference type="Proteomes" id="UP000886520">
    <property type="component" value="Chromosome 6"/>
</dbReference>
<gene>
    <name evidence="1" type="ORF">GOP47_0006075</name>
</gene>
<proteinExistence type="predicted"/>
<reference evidence="1" key="1">
    <citation type="submission" date="2021-01" db="EMBL/GenBank/DDBJ databases">
        <title>Adiantum capillus-veneris genome.</title>
        <authorList>
            <person name="Fang Y."/>
            <person name="Liao Q."/>
        </authorList>
    </citation>
    <scope>NUCLEOTIDE SEQUENCE</scope>
    <source>
        <strain evidence="1">H3</strain>
        <tissue evidence="1">Leaf</tissue>
    </source>
</reference>
<evidence type="ECO:0000313" key="1">
    <source>
        <dbReference type="EMBL" id="KAI5078404.1"/>
    </source>
</evidence>
<accession>A0A9D4V288</accession>
<protein>
    <submittedName>
        <fullName evidence="1">Uncharacterized protein</fullName>
    </submittedName>
</protein>
<comment type="caution">
    <text evidence="1">The sequence shown here is derived from an EMBL/GenBank/DDBJ whole genome shotgun (WGS) entry which is preliminary data.</text>
</comment>
<name>A0A9D4V288_ADICA</name>
<sequence>MQCEGLPLNDLEIDIRLQLLELGKRKEALSCQCEMRSEGLCANMKPSPFLHFMKVILSPTGKVMLNMGLRKEAEYLGLLSICGVVSWHIHDAFFWDLSKTPRLCPTLVDDASQRHVALCKNLESGIVLGYWSLL</sequence>
<dbReference type="EMBL" id="JABFUD020000006">
    <property type="protein sequence ID" value="KAI5078404.1"/>
    <property type="molecule type" value="Genomic_DNA"/>
</dbReference>
<evidence type="ECO:0000313" key="2">
    <source>
        <dbReference type="Proteomes" id="UP000886520"/>
    </source>
</evidence>
<keyword evidence="2" id="KW-1185">Reference proteome</keyword>
<dbReference type="AlphaFoldDB" id="A0A9D4V288"/>